<feature type="compositionally biased region" description="Polar residues" evidence="1">
    <location>
        <begin position="51"/>
        <end position="63"/>
    </location>
</feature>
<keyword evidence="3" id="KW-1185">Reference proteome</keyword>
<sequence>MERDRTVRDLFPALVVQLERETSETPSVESNESAVSFVHDSPTPRAKALQDSVTAQGSASAAFQHSDAPRFDIAPSATTQYTSLPLSLPLTTDGHESEGDPTSSVSRVPRVPHPLSLPSNLDNKASNPPNLSSESPRQGTSSRWTTTQVPSTPVGGDSEEHFPTASLTVSSRDKRVTNVAPSATFRLKLLVKEPPKDSTPESHTTSESTDACESTKNVIPTATPRLKLFYKPKSRLSIRDSIPSTVPSDPVSSKHLSSPTRTGYQSSNMDPSNHSAESTSHESSSDCEASTTINATSELPATSESPKPSSSSDEAPSRNADYLSPLDFVSSAPPNRAMNLSLDPSMDPSMDPYMDPYQPSDSAVMPGITPFEDPNVLPSTFTYPEETPDYGSVPIDPMGVYTPEQYARILASEQEVLREIADPHTDTPTYVYGQRIEPHYTTLADLDRIFAEMEAASTSLDILQPEYWAAIGRDLPGPSQPGVLESNQPAHVQSTSETLQLVEDAEAEPGSAKKRARHSSPKVENLTPELSTTISARTSVSDQRRSTSSNTKTASPSPASISRRRHSNKQAATPPPPISASSGRRSKPKAKTEITTSEAPMTVSPRRLRSSDVMPSSSTKKNVKGNATPESWETAPTADKMMSQMKESLLPWADITAAWNENRDESDGEMTWRALSKRWGRIKDRIGPWPGFDEALLDTLGAFDPKLDDDDFAQIAEEVSSGLGWEVSSAACSARYVTLKESGKINVKGKGRARK</sequence>
<feature type="compositionally biased region" description="Low complexity" evidence="1">
    <location>
        <begin position="300"/>
        <end position="314"/>
    </location>
</feature>
<evidence type="ECO:0000313" key="2">
    <source>
        <dbReference type="EMBL" id="KAF7527567.1"/>
    </source>
</evidence>
<feature type="compositionally biased region" description="Polar residues" evidence="1">
    <location>
        <begin position="242"/>
        <end position="271"/>
    </location>
</feature>
<evidence type="ECO:0000313" key="3">
    <source>
        <dbReference type="Proteomes" id="UP000701341"/>
    </source>
</evidence>
<protein>
    <submittedName>
        <fullName evidence="2">Uncharacterized protein</fullName>
    </submittedName>
</protein>
<reference evidence="2" key="1">
    <citation type="submission" date="2020-02" db="EMBL/GenBank/DDBJ databases">
        <authorList>
            <person name="Lichtner F.J."/>
        </authorList>
    </citation>
    <scope>NUCLEOTIDE SEQUENCE</scope>
    <source>
        <strain evidence="2">G10</strain>
    </source>
</reference>
<feature type="region of interest" description="Disordered" evidence="1">
    <location>
        <begin position="86"/>
        <end position="341"/>
    </location>
</feature>
<name>A0A9P5GS16_PENCR</name>
<feature type="compositionally biased region" description="Polar residues" evidence="1">
    <location>
        <begin position="24"/>
        <end position="34"/>
    </location>
</feature>
<feature type="region of interest" description="Disordered" evidence="1">
    <location>
        <begin position="505"/>
        <end position="633"/>
    </location>
</feature>
<gene>
    <name evidence="2" type="ORF">PCG10_002530</name>
</gene>
<feature type="compositionally biased region" description="Polar residues" evidence="1">
    <location>
        <begin position="117"/>
        <end position="151"/>
    </location>
</feature>
<feature type="compositionally biased region" description="Polar residues" evidence="1">
    <location>
        <begin position="528"/>
        <end position="553"/>
    </location>
</feature>
<dbReference type="EMBL" id="JAAOZQ010000015">
    <property type="protein sequence ID" value="KAF7527567.1"/>
    <property type="molecule type" value="Genomic_DNA"/>
</dbReference>
<proteinExistence type="predicted"/>
<organism evidence="2 3">
    <name type="scientific">Penicillium crustosum</name>
    <name type="common">Blue mold fungus</name>
    <dbReference type="NCBI Taxonomy" id="36656"/>
    <lineage>
        <taxon>Eukaryota</taxon>
        <taxon>Fungi</taxon>
        <taxon>Dikarya</taxon>
        <taxon>Ascomycota</taxon>
        <taxon>Pezizomycotina</taxon>
        <taxon>Eurotiomycetes</taxon>
        <taxon>Eurotiomycetidae</taxon>
        <taxon>Eurotiales</taxon>
        <taxon>Aspergillaceae</taxon>
        <taxon>Penicillium</taxon>
    </lineage>
</organism>
<feature type="compositionally biased region" description="Basic and acidic residues" evidence="1">
    <location>
        <begin position="190"/>
        <end position="200"/>
    </location>
</feature>
<dbReference type="Proteomes" id="UP000701341">
    <property type="component" value="Unassembled WGS sequence"/>
</dbReference>
<comment type="caution">
    <text evidence="2">The sequence shown here is derived from an EMBL/GenBank/DDBJ whole genome shotgun (WGS) entry which is preliminary data.</text>
</comment>
<feature type="region of interest" description="Disordered" evidence="1">
    <location>
        <begin position="19"/>
        <end position="67"/>
    </location>
</feature>
<evidence type="ECO:0000256" key="1">
    <source>
        <dbReference type="SAM" id="MobiDB-lite"/>
    </source>
</evidence>
<feature type="compositionally biased region" description="Polar residues" evidence="1">
    <location>
        <begin position="211"/>
        <end position="220"/>
    </location>
</feature>
<dbReference type="AlphaFoldDB" id="A0A9P5GS16"/>
<accession>A0A9P5GS16</accession>